<feature type="transmembrane region" description="Helical" evidence="7">
    <location>
        <begin position="142"/>
        <end position="175"/>
    </location>
</feature>
<dbReference type="PROSITE" id="PS50893">
    <property type="entry name" value="ABC_TRANSPORTER_2"/>
    <property type="match status" value="1"/>
</dbReference>
<dbReference type="PANTHER" id="PTHR43394">
    <property type="entry name" value="ATP-DEPENDENT PERMEASE MDL1, MITOCHONDRIAL"/>
    <property type="match status" value="1"/>
</dbReference>
<dbReference type="PROSITE" id="PS50929">
    <property type="entry name" value="ABC_TM1F"/>
    <property type="match status" value="1"/>
</dbReference>
<feature type="transmembrane region" description="Helical" evidence="7">
    <location>
        <begin position="280"/>
        <end position="301"/>
    </location>
</feature>
<dbReference type="RefSeq" id="WP_378110915.1">
    <property type="nucleotide sequence ID" value="NZ_JBHSNC010000019.1"/>
</dbReference>
<keyword evidence="5 7" id="KW-1133">Transmembrane helix</keyword>
<keyword evidence="3" id="KW-0547">Nucleotide-binding</keyword>
<sequence>MSFVRRLDWFFKLRWRTYAVAIALMTTVSLLATIPPKLIGNTIDHIRSGSLVASDLYATVGWLGGLAILLYVLVYFWITTLFGNSVLLEKVLRGKLLAHLTKMSPSFFQRNSTGQLMALATNDILAIGNTSGYGVMTLVNTLVGASVVIVMMVSFISFKLMLAALVPLPFLAVVISKLGNKVRGRFMEAQAAFGRMNDHALESISGIRVVRAYVQEENDLAAFDRITSQVRDKNRRVSLLNALFQPLISIIVGLSFSIGIGYGAYLVYEHQITIGKLISFNIYLGMLIWPMISFGEFINVLQRGSASAERLDEALQQQADVTDASDPVPVEVPEIIEMRRLSFTYPSAAQASLSDVSFKLERGETLGIVGKTGGGKSTLLKQLLRQYPLEQGKLLVSGVPIENIALERVKSWVAYVPQEHLLLSKSIRDNIALGKPDATDEEIARAVEMASFTQDIEQMSEGLGTIVGENGVMLSGGQKQRLAIARALLIDSEMLLLDDSLSAVDARTESRIIHNIRKERSGKTTFITTHRLSAVSHANWILVLDQGRVIEEGTHEQLILRGGWYKEQWDRQQMEASLEEAL</sequence>
<name>A0ABW0QY58_9BACL</name>
<comment type="caution">
    <text evidence="10">The sequence shown here is derived from an EMBL/GenBank/DDBJ whole genome shotgun (WGS) entry which is preliminary data.</text>
</comment>
<evidence type="ECO:0000256" key="5">
    <source>
        <dbReference type="ARBA" id="ARBA00022989"/>
    </source>
</evidence>
<evidence type="ECO:0000256" key="1">
    <source>
        <dbReference type="ARBA" id="ARBA00004651"/>
    </source>
</evidence>
<dbReference type="InterPro" id="IPR003439">
    <property type="entry name" value="ABC_transporter-like_ATP-bd"/>
</dbReference>
<evidence type="ECO:0000259" key="9">
    <source>
        <dbReference type="PROSITE" id="PS50929"/>
    </source>
</evidence>
<feature type="domain" description="ABC transmembrane type-1" evidence="9">
    <location>
        <begin position="19"/>
        <end position="303"/>
    </location>
</feature>
<feature type="transmembrane region" description="Helical" evidence="7">
    <location>
        <begin position="15"/>
        <end position="35"/>
    </location>
</feature>
<evidence type="ECO:0000256" key="2">
    <source>
        <dbReference type="ARBA" id="ARBA00022692"/>
    </source>
</evidence>
<dbReference type="Gene3D" id="1.20.1560.10">
    <property type="entry name" value="ABC transporter type 1, transmembrane domain"/>
    <property type="match status" value="1"/>
</dbReference>
<feature type="domain" description="ABC transporter" evidence="8">
    <location>
        <begin position="336"/>
        <end position="571"/>
    </location>
</feature>
<evidence type="ECO:0000256" key="4">
    <source>
        <dbReference type="ARBA" id="ARBA00022840"/>
    </source>
</evidence>
<dbReference type="SMART" id="SM00382">
    <property type="entry name" value="AAA"/>
    <property type="match status" value="1"/>
</dbReference>
<feature type="transmembrane region" description="Helical" evidence="7">
    <location>
        <begin position="243"/>
        <end position="268"/>
    </location>
</feature>
<feature type="transmembrane region" description="Helical" evidence="7">
    <location>
        <begin position="56"/>
        <end position="78"/>
    </location>
</feature>
<evidence type="ECO:0000313" key="10">
    <source>
        <dbReference type="EMBL" id="MFC5529045.1"/>
    </source>
</evidence>
<dbReference type="InterPro" id="IPR036640">
    <property type="entry name" value="ABC1_TM_sf"/>
</dbReference>
<dbReference type="InterPro" id="IPR003593">
    <property type="entry name" value="AAA+_ATPase"/>
</dbReference>
<keyword evidence="11" id="KW-1185">Reference proteome</keyword>
<dbReference type="PROSITE" id="PS00211">
    <property type="entry name" value="ABC_TRANSPORTER_1"/>
    <property type="match status" value="1"/>
</dbReference>
<accession>A0ABW0QY58</accession>
<evidence type="ECO:0000259" key="8">
    <source>
        <dbReference type="PROSITE" id="PS50893"/>
    </source>
</evidence>
<dbReference type="InterPro" id="IPR027417">
    <property type="entry name" value="P-loop_NTPase"/>
</dbReference>
<dbReference type="SUPFAM" id="SSF52540">
    <property type="entry name" value="P-loop containing nucleoside triphosphate hydrolases"/>
    <property type="match status" value="1"/>
</dbReference>
<comment type="subcellular location">
    <subcellularLocation>
        <location evidence="1">Cell membrane</location>
        <topology evidence="1">Multi-pass membrane protein</topology>
    </subcellularLocation>
</comment>
<reference evidence="11" key="1">
    <citation type="journal article" date="2019" name="Int. J. Syst. Evol. Microbiol.">
        <title>The Global Catalogue of Microorganisms (GCM) 10K type strain sequencing project: providing services to taxonomists for standard genome sequencing and annotation.</title>
        <authorList>
            <consortium name="The Broad Institute Genomics Platform"/>
            <consortium name="The Broad Institute Genome Sequencing Center for Infectious Disease"/>
            <person name="Wu L."/>
            <person name="Ma J."/>
        </authorList>
    </citation>
    <scope>NUCLEOTIDE SEQUENCE [LARGE SCALE GENOMIC DNA]</scope>
    <source>
        <strain evidence="11">CGMCC 1.18578</strain>
    </source>
</reference>
<evidence type="ECO:0000256" key="3">
    <source>
        <dbReference type="ARBA" id="ARBA00022741"/>
    </source>
</evidence>
<dbReference type="InterPro" id="IPR017871">
    <property type="entry name" value="ABC_transporter-like_CS"/>
</dbReference>
<dbReference type="Pfam" id="PF00005">
    <property type="entry name" value="ABC_tran"/>
    <property type="match status" value="1"/>
</dbReference>
<evidence type="ECO:0000313" key="11">
    <source>
        <dbReference type="Proteomes" id="UP001596108"/>
    </source>
</evidence>
<keyword evidence="4 10" id="KW-0067">ATP-binding</keyword>
<gene>
    <name evidence="10" type="ORF">ACFPQ4_06210</name>
</gene>
<proteinExistence type="predicted"/>
<dbReference type="Proteomes" id="UP001596108">
    <property type="component" value="Unassembled WGS sequence"/>
</dbReference>
<dbReference type="GO" id="GO:0005524">
    <property type="term" value="F:ATP binding"/>
    <property type="evidence" value="ECO:0007669"/>
    <property type="project" value="UniProtKB-KW"/>
</dbReference>
<organism evidence="10 11">
    <name type="scientific">Cohnella yongneupensis</name>
    <dbReference type="NCBI Taxonomy" id="425006"/>
    <lineage>
        <taxon>Bacteria</taxon>
        <taxon>Bacillati</taxon>
        <taxon>Bacillota</taxon>
        <taxon>Bacilli</taxon>
        <taxon>Bacillales</taxon>
        <taxon>Paenibacillaceae</taxon>
        <taxon>Cohnella</taxon>
    </lineage>
</organism>
<dbReference type="InterPro" id="IPR039421">
    <property type="entry name" value="Type_1_exporter"/>
</dbReference>
<keyword evidence="6 7" id="KW-0472">Membrane</keyword>
<dbReference type="CDD" id="cd18541">
    <property type="entry name" value="ABC_6TM_TmrB_like"/>
    <property type="match status" value="1"/>
</dbReference>
<dbReference type="Pfam" id="PF00664">
    <property type="entry name" value="ABC_membrane"/>
    <property type="match status" value="1"/>
</dbReference>
<protein>
    <submittedName>
        <fullName evidence="10">ABC transporter ATP-binding protein</fullName>
    </submittedName>
</protein>
<dbReference type="EMBL" id="JBHSNC010000019">
    <property type="protein sequence ID" value="MFC5529045.1"/>
    <property type="molecule type" value="Genomic_DNA"/>
</dbReference>
<dbReference type="PANTHER" id="PTHR43394:SF1">
    <property type="entry name" value="ATP-BINDING CASSETTE SUB-FAMILY B MEMBER 10, MITOCHONDRIAL"/>
    <property type="match status" value="1"/>
</dbReference>
<dbReference type="SUPFAM" id="SSF90123">
    <property type="entry name" value="ABC transporter transmembrane region"/>
    <property type="match status" value="1"/>
</dbReference>
<evidence type="ECO:0000256" key="7">
    <source>
        <dbReference type="SAM" id="Phobius"/>
    </source>
</evidence>
<dbReference type="InterPro" id="IPR011527">
    <property type="entry name" value="ABC1_TM_dom"/>
</dbReference>
<dbReference type="Gene3D" id="3.40.50.300">
    <property type="entry name" value="P-loop containing nucleotide triphosphate hydrolases"/>
    <property type="match status" value="1"/>
</dbReference>
<keyword evidence="2 7" id="KW-0812">Transmembrane</keyword>
<evidence type="ECO:0000256" key="6">
    <source>
        <dbReference type="ARBA" id="ARBA00023136"/>
    </source>
</evidence>